<keyword evidence="1" id="KW-1133">Transmembrane helix</keyword>
<evidence type="ECO:0000313" key="2">
    <source>
        <dbReference type="EMBL" id="KAG2218632.1"/>
    </source>
</evidence>
<organism evidence="2 3">
    <name type="scientific">Circinella minor</name>
    <dbReference type="NCBI Taxonomy" id="1195481"/>
    <lineage>
        <taxon>Eukaryota</taxon>
        <taxon>Fungi</taxon>
        <taxon>Fungi incertae sedis</taxon>
        <taxon>Mucoromycota</taxon>
        <taxon>Mucoromycotina</taxon>
        <taxon>Mucoromycetes</taxon>
        <taxon>Mucorales</taxon>
        <taxon>Lichtheimiaceae</taxon>
        <taxon>Circinella</taxon>
    </lineage>
</organism>
<proteinExistence type="predicted"/>
<keyword evidence="1" id="KW-0812">Transmembrane</keyword>
<name>A0A8H7VH32_9FUNG</name>
<evidence type="ECO:0000256" key="1">
    <source>
        <dbReference type="SAM" id="Phobius"/>
    </source>
</evidence>
<sequence>METTTVSNASFVALESIGKIYGFCYEQLRQVNVPVPPPEYIQQALFGILNTVYGYAPPVLQQLFQTLAQLPIQANIVPVILALAVLYVIYSVISALVRSVVRVVMGFIRFSLIVAAIACIAAMIQQYYDIPVFENTFGQYMQHHDQGPLFTQQQQQQQYHGYT</sequence>
<evidence type="ECO:0000313" key="3">
    <source>
        <dbReference type="Proteomes" id="UP000646827"/>
    </source>
</evidence>
<keyword evidence="1" id="KW-0472">Membrane</keyword>
<dbReference type="EMBL" id="JAEPRB010000218">
    <property type="protein sequence ID" value="KAG2218632.1"/>
    <property type="molecule type" value="Genomic_DNA"/>
</dbReference>
<keyword evidence="3" id="KW-1185">Reference proteome</keyword>
<accession>A0A8H7VH32</accession>
<protein>
    <submittedName>
        <fullName evidence="2">Uncharacterized protein</fullName>
    </submittedName>
</protein>
<feature type="transmembrane region" description="Helical" evidence="1">
    <location>
        <begin position="76"/>
        <end position="97"/>
    </location>
</feature>
<reference evidence="2 3" key="1">
    <citation type="submission" date="2020-12" db="EMBL/GenBank/DDBJ databases">
        <title>Metabolic potential, ecology and presence of endohyphal bacteria is reflected in genomic diversity of Mucoromycotina.</title>
        <authorList>
            <person name="Muszewska A."/>
            <person name="Okrasinska A."/>
            <person name="Steczkiewicz K."/>
            <person name="Drgas O."/>
            <person name="Orlowska M."/>
            <person name="Perlinska-Lenart U."/>
            <person name="Aleksandrzak-Piekarczyk T."/>
            <person name="Szatraj K."/>
            <person name="Zielenkiewicz U."/>
            <person name="Pilsyk S."/>
            <person name="Malc E."/>
            <person name="Mieczkowski P."/>
            <person name="Kruszewska J.S."/>
            <person name="Biernat P."/>
            <person name="Pawlowska J."/>
        </authorList>
    </citation>
    <scope>NUCLEOTIDE SEQUENCE [LARGE SCALE GENOMIC DNA]</scope>
    <source>
        <strain evidence="2 3">CBS 142.35</strain>
    </source>
</reference>
<feature type="transmembrane region" description="Helical" evidence="1">
    <location>
        <begin position="109"/>
        <end position="128"/>
    </location>
</feature>
<dbReference type="Proteomes" id="UP000646827">
    <property type="component" value="Unassembled WGS sequence"/>
</dbReference>
<comment type="caution">
    <text evidence="2">The sequence shown here is derived from an EMBL/GenBank/DDBJ whole genome shotgun (WGS) entry which is preliminary data.</text>
</comment>
<gene>
    <name evidence="2" type="ORF">INT45_000805</name>
</gene>
<dbReference type="AlphaFoldDB" id="A0A8H7VH32"/>
<dbReference type="OrthoDB" id="2364397at2759"/>